<proteinExistence type="predicted"/>
<keyword evidence="7" id="KW-0503">Monooxygenase</keyword>
<evidence type="ECO:0000256" key="1">
    <source>
        <dbReference type="ARBA" id="ARBA00003535"/>
    </source>
</evidence>
<keyword evidence="9" id="KW-1185">Reference proteome</keyword>
<evidence type="ECO:0000313" key="6">
    <source>
        <dbReference type="EMBL" id="KHD86080.1"/>
    </source>
</evidence>
<evidence type="ECO:0000313" key="7">
    <source>
        <dbReference type="EMBL" id="NEY20330.1"/>
    </source>
</evidence>
<reference evidence="7" key="2">
    <citation type="submission" date="2020-02" db="EMBL/GenBank/DDBJ databases">
        <authorList>
            <person name="Feng H."/>
        </authorList>
    </citation>
    <scope>NUCLEOTIDE SEQUENCE [LARGE SCALE GENOMIC DNA]</scope>
    <source>
        <strain evidence="7">Gsoil 114</strain>
    </source>
</reference>
<dbReference type="SUPFAM" id="SSF51412">
    <property type="entry name" value="Inosine monophosphate dehydrogenase (IMPDH)"/>
    <property type="match status" value="1"/>
</dbReference>
<keyword evidence="6" id="KW-0223">Dioxygenase</keyword>
<reference evidence="7 9" key="3">
    <citation type="submission" date="2020-03" db="EMBL/GenBank/DDBJ databases">
        <title>Bacillus aquiflavi sp. nov., isolated from yellow water of strong flavor Chinese baijiu in Yibin region of China.</title>
        <authorList>
            <person name="Xie J."/>
        </authorList>
    </citation>
    <scope>NUCLEOTIDE SEQUENCE [LARGE SCALE GENOMIC DNA]</scope>
    <source>
        <strain evidence="7 9">Gsoil 114</strain>
    </source>
</reference>
<organism evidence="6 8">
    <name type="scientific">Heyndrickxia ginsengihumi</name>
    <dbReference type="NCBI Taxonomy" id="363870"/>
    <lineage>
        <taxon>Bacteria</taxon>
        <taxon>Bacillati</taxon>
        <taxon>Bacillota</taxon>
        <taxon>Bacilli</taxon>
        <taxon>Bacillales</taxon>
        <taxon>Bacillaceae</taxon>
        <taxon>Heyndrickxia</taxon>
    </lineage>
</organism>
<dbReference type="Proteomes" id="UP000030588">
    <property type="component" value="Unassembled WGS sequence"/>
</dbReference>
<dbReference type="OrthoDB" id="9778912at2"/>
<evidence type="ECO:0000256" key="2">
    <source>
        <dbReference type="ARBA" id="ARBA00013457"/>
    </source>
</evidence>
<dbReference type="GO" id="GO:0018580">
    <property type="term" value="F:nitronate monooxygenase activity"/>
    <property type="evidence" value="ECO:0007669"/>
    <property type="project" value="InterPro"/>
</dbReference>
<dbReference type="GO" id="GO:0051213">
    <property type="term" value="F:dioxygenase activity"/>
    <property type="evidence" value="ECO:0007669"/>
    <property type="project" value="UniProtKB-KW"/>
</dbReference>
<evidence type="ECO:0000313" key="8">
    <source>
        <dbReference type="Proteomes" id="UP000030588"/>
    </source>
</evidence>
<gene>
    <name evidence="7" type="ORF">G4D61_10220</name>
    <name evidence="6" type="ORF">NG54_05575</name>
</gene>
<dbReference type="AlphaFoldDB" id="A0A0A6VCP5"/>
<keyword evidence="5" id="KW-0560">Oxidoreductase</keyword>
<dbReference type="EMBL" id="JRUN01000011">
    <property type="protein sequence ID" value="KHD86080.1"/>
    <property type="molecule type" value="Genomic_DNA"/>
</dbReference>
<evidence type="ECO:0000256" key="4">
    <source>
        <dbReference type="ARBA" id="ARBA00022643"/>
    </source>
</evidence>
<dbReference type="CDD" id="cd04730">
    <property type="entry name" value="NPD_like"/>
    <property type="match status" value="1"/>
</dbReference>
<protein>
    <recommendedName>
        <fullName evidence="2">Probable nitronate monooxygenase</fullName>
    </recommendedName>
</protein>
<dbReference type="Proteomes" id="UP000476934">
    <property type="component" value="Unassembled WGS sequence"/>
</dbReference>
<dbReference type="Pfam" id="PF03060">
    <property type="entry name" value="NMO"/>
    <property type="match status" value="1"/>
</dbReference>
<comment type="caution">
    <text evidence="6">The sequence shown here is derived from an EMBL/GenBank/DDBJ whole genome shotgun (WGS) entry which is preliminary data.</text>
</comment>
<dbReference type="InterPro" id="IPR013785">
    <property type="entry name" value="Aldolase_TIM"/>
</dbReference>
<accession>A0A0A6VCP5</accession>
<comment type="function">
    <text evidence="1">Nitronate monooxygenase that uses molecular oxygen to catalyze the oxidative denitrification of alkyl nitronates. Acts on propionate 3-nitronate (P3N), the presumed physiological substrate. Probably functions in the detoxification of P3N, a metabolic poison produced by plants and fungi as a defense mechanism.</text>
</comment>
<dbReference type="PANTHER" id="PTHR32332">
    <property type="entry name" value="2-NITROPROPANE DIOXYGENASE"/>
    <property type="match status" value="1"/>
</dbReference>
<dbReference type="EMBL" id="JAAIWK010000015">
    <property type="protein sequence ID" value="NEY20330.1"/>
    <property type="molecule type" value="Genomic_DNA"/>
</dbReference>
<dbReference type="PANTHER" id="PTHR32332:SF20">
    <property type="entry name" value="2-NITROPROPANE DIOXYGENASE-LIKE PROTEIN"/>
    <property type="match status" value="1"/>
</dbReference>
<evidence type="ECO:0000313" key="9">
    <source>
        <dbReference type="Proteomes" id="UP000476934"/>
    </source>
</evidence>
<evidence type="ECO:0000256" key="3">
    <source>
        <dbReference type="ARBA" id="ARBA00022630"/>
    </source>
</evidence>
<dbReference type="RefSeq" id="WP_025728211.1">
    <property type="nucleotide sequence ID" value="NZ_JAAIWK010000015.1"/>
</dbReference>
<keyword evidence="3" id="KW-0285">Flavoprotein</keyword>
<reference evidence="6 8" key="1">
    <citation type="submission" date="2014-10" db="EMBL/GenBank/DDBJ databases">
        <title>Draft genome of phytase producing Bacillus ginsengihumi strain M2.11.</title>
        <authorList>
            <person name="Toymentseva A."/>
            <person name="Boulygina E.A."/>
            <person name="Kazakov S.V."/>
            <person name="Kayumov I."/>
            <person name="Suleimanova A.D."/>
            <person name="Mardanova A.M."/>
            <person name="Maria S.N."/>
            <person name="Sergey M.Y."/>
            <person name="Sharipova M.R."/>
        </authorList>
    </citation>
    <scope>NUCLEOTIDE SEQUENCE [LARGE SCALE GENOMIC DNA]</scope>
    <source>
        <strain evidence="6 8">M2.11</strain>
    </source>
</reference>
<dbReference type="Gene3D" id="3.20.20.70">
    <property type="entry name" value="Aldolase class I"/>
    <property type="match status" value="1"/>
</dbReference>
<evidence type="ECO:0000256" key="5">
    <source>
        <dbReference type="ARBA" id="ARBA00023002"/>
    </source>
</evidence>
<dbReference type="STRING" id="363870.NG54_05575"/>
<dbReference type="InterPro" id="IPR004136">
    <property type="entry name" value="NMO"/>
</dbReference>
<name>A0A0A6VCP5_9BACI</name>
<keyword evidence="4" id="KW-0288">FMN</keyword>
<sequence length="322" mass="34299">MKTRITNLLDIKYPIIQGGLAYLGNAELAAAVSNAGGLGQITAMTLFTPEKLRAEIHKVRELTDKAFAVNFAIGSYNKAYNDLLEVAIEENVHAISITGGNPQPILERIKDTNIHSLVLVSTVRQAKKAEILGASAVIAVGQEGGGHIGKDDLGTIVLIPRIVESVSIPVIASGGIGDGRGFLAALALGADGIEMGTRFIATKECVDAVQTYKQALVEGSEMDTVVIKRTFGTPGRVIKSDYTMKILESEQLGATYEDLKERISGKANLAYIYGGDEANGFAWAGQVMGLIHDVPKVEILIDTIMKDASYGLSRLTNILGNE</sequence>